<dbReference type="Pfam" id="PF20906">
    <property type="entry name" value="S-Me-THD_C"/>
    <property type="match status" value="1"/>
</dbReference>
<reference evidence="6" key="1">
    <citation type="submission" date="2022-06" db="EMBL/GenBank/DDBJ databases">
        <title>Complete genome sequences of two strains of the flax pathogen Septoria linicola.</title>
        <authorList>
            <person name="Lapalu N."/>
            <person name="Simon A."/>
            <person name="Demenou B."/>
            <person name="Paumier D."/>
            <person name="Guillot M.-P."/>
            <person name="Gout L."/>
            <person name="Valade R."/>
        </authorList>
    </citation>
    <scope>NUCLEOTIDE SEQUENCE</scope>
    <source>
        <strain evidence="6">SE15195</strain>
    </source>
</reference>
<feature type="region of interest" description="Disordered" evidence="1">
    <location>
        <begin position="27"/>
        <end position="47"/>
    </location>
</feature>
<dbReference type="InterPro" id="IPR002821">
    <property type="entry name" value="Hydantoinase_A"/>
</dbReference>
<dbReference type="Gene3D" id="2.40.390.10">
    <property type="entry name" value="CV3147-like"/>
    <property type="match status" value="1"/>
</dbReference>
<sequence>MVPSKKSIRIGVDVGGTNTDAVAIDPTLQHNPNRGVLAHHKTPTTPDVTAGIETAVRTVLEKSDLPSDRIASVTIGTTHFINAVVEQDARRLRRVAIVRISKSFLREVPPFSEFPPGLTSIIKGYVGYVDGGLHIDGSEEAPIVKEQVVQQCKEIRRLGLSAIVVVGAFSPIDEHFRQEDRVRDIILQELPGADVIASHECANIGLLERENAAILNAAILQYARRTVKGFRRAMKALKLTCPLFLTQNDGTLLDSAAAAQIPIRTFSSGATNSMRGAAYLTGHDLAKSSAIVVDIGGTTSDVGVLLPSGLPRQASAYVTVAGVRVNYSMPSLHSIGLGGGSIVRSAGGKVTVGPDSVGHYLTRDAIVFGGDVTTASDIAVAAGKAQMGNAKAVSTLKEHLIEQAQQSMKVLLEGAIDTIKTSPEPLPVLLVGGGAVLAPPFLKGASELKLPIYHDVANAVGAAISKVGGIVDIIQGVADQTQNQAIERVKSMAIDRAVAAGALKDSIIIAEVESYPVSYVANQLRTVVKAIGELDIDVQTESLNDEEEDNLEDETETAKDFALKVIDEPPTDPLTYQPTVRRNNSSGILEWHITETDISYLADGCYVLGCAGGGSPAASRIQLRDMLRAGHKMKVIDAASLSPKASIYWGGHMGSPATSNERLQSLETVHAFNALLEYLHQDSFDAVMGLEIGGANGLEPFLVGSSRFFDRPVIDADWMGRAYPTYWQTTLAVHAPGELVPCAIDSGDGKTIIMTKTSNDEIVDRALRASCSEMGSRVGMAAKPTTTEKVHNYGVKNTLSLAWRIGRCIALAESTNTLSTIAEQIISEVGGSKSAKILFRGKIINVERRLFKGHSYGSITIASLTVDEDDDNDETSKRSQAVKTAGTLTIPFKNENIYAEHMDDDGTKTIIASVPDLICVLDTGSGRSLGVPEFKYGFRVTVLGITCSPRWSDTEAGLKIGGPGAFGYDGIEYKPLGEYVEPKSVIEEYAPM</sequence>
<feature type="domain" description="S-Me-THD-like C-terminal" evidence="5">
    <location>
        <begin position="759"/>
        <end position="976"/>
    </location>
</feature>
<accession>A0A9Q9AW47</accession>
<dbReference type="FunFam" id="3.40.1610.10:FF:000001">
    <property type="entry name" value="Hydantoinase, putative"/>
    <property type="match status" value="1"/>
</dbReference>
<dbReference type="Gene3D" id="3.40.1610.10">
    <property type="entry name" value="CV3147-like domain"/>
    <property type="match status" value="1"/>
</dbReference>
<dbReference type="InterPro" id="IPR045079">
    <property type="entry name" value="Oxoprolinase-like"/>
</dbReference>
<protein>
    <submittedName>
        <fullName evidence="6">Hydantoinase A/oxoprolinase, hydantoinase/oxoprolinase, ATPase, nucleotide binding protein</fullName>
    </submittedName>
</protein>
<dbReference type="InterPro" id="IPR027479">
    <property type="entry name" value="S-Me-THD_N_sf"/>
</dbReference>
<dbReference type="Pfam" id="PF01968">
    <property type="entry name" value="Hydantoinase_A"/>
    <property type="match status" value="1"/>
</dbReference>
<dbReference type="InterPro" id="IPR010318">
    <property type="entry name" value="S-Me-THD_N"/>
</dbReference>
<evidence type="ECO:0000259" key="5">
    <source>
        <dbReference type="Pfam" id="PF20906"/>
    </source>
</evidence>
<dbReference type="AlphaFoldDB" id="A0A9Q9AW47"/>
<dbReference type="PANTHER" id="PTHR11365:SF10">
    <property type="entry name" value="HYDANTOINASE_OXOPROLINASE"/>
    <property type="match status" value="1"/>
</dbReference>
<evidence type="ECO:0000313" key="7">
    <source>
        <dbReference type="Proteomes" id="UP001056384"/>
    </source>
</evidence>
<evidence type="ECO:0000313" key="6">
    <source>
        <dbReference type="EMBL" id="USW56539.1"/>
    </source>
</evidence>
<dbReference type="PANTHER" id="PTHR11365">
    <property type="entry name" value="5-OXOPROLINASE RELATED"/>
    <property type="match status" value="1"/>
</dbReference>
<dbReference type="InterPro" id="IPR043129">
    <property type="entry name" value="ATPase_NBD"/>
</dbReference>
<evidence type="ECO:0000259" key="2">
    <source>
        <dbReference type="Pfam" id="PF01968"/>
    </source>
</evidence>
<dbReference type="Proteomes" id="UP001056384">
    <property type="component" value="Chromosome 8"/>
</dbReference>
<dbReference type="Pfam" id="PF05378">
    <property type="entry name" value="Hydant_A_N"/>
    <property type="match status" value="1"/>
</dbReference>
<organism evidence="6 7">
    <name type="scientific">Septoria linicola</name>
    <dbReference type="NCBI Taxonomy" id="215465"/>
    <lineage>
        <taxon>Eukaryota</taxon>
        <taxon>Fungi</taxon>
        <taxon>Dikarya</taxon>
        <taxon>Ascomycota</taxon>
        <taxon>Pezizomycotina</taxon>
        <taxon>Dothideomycetes</taxon>
        <taxon>Dothideomycetidae</taxon>
        <taxon>Mycosphaerellales</taxon>
        <taxon>Mycosphaerellaceae</taxon>
        <taxon>Septoria</taxon>
    </lineage>
</organism>
<dbReference type="InterPro" id="IPR048350">
    <property type="entry name" value="S-Me-THD-like_C"/>
</dbReference>
<evidence type="ECO:0000256" key="1">
    <source>
        <dbReference type="SAM" id="MobiDB-lite"/>
    </source>
</evidence>
<evidence type="ECO:0000259" key="3">
    <source>
        <dbReference type="Pfam" id="PF05378"/>
    </source>
</evidence>
<gene>
    <name evidence="6" type="ORF">Slin15195_G098580</name>
</gene>
<dbReference type="InterPro" id="IPR024071">
    <property type="entry name" value="S-Me-THD_C_sf"/>
</dbReference>
<dbReference type="SUPFAM" id="SSF160991">
    <property type="entry name" value="CV3147-like"/>
    <property type="match status" value="1"/>
</dbReference>
<name>A0A9Q9AW47_9PEZI</name>
<dbReference type="OrthoDB" id="5404895at2759"/>
<feature type="domain" description="S-Me-THD N-terminal" evidence="4">
    <location>
        <begin position="596"/>
        <end position="756"/>
    </location>
</feature>
<feature type="domain" description="Hydantoinase/oxoprolinase N-terminal" evidence="3">
    <location>
        <begin position="9"/>
        <end position="189"/>
    </location>
</feature>
<dbReference type="Pfam" id="PF06032">
    <property type="entry name" value="S-Me-THD_N"/>
    <property type="match status" value="1"/>
</dbReference>
<evidence type="ECO:0000259" key="4">
    <source>
        <dbReference type="Pfam" id="PF06032"/>
    </source>
</evidence>
<proteinExistence type="predicted"/>
<keyword evidence="7" id="KW-1185">Reference proteome</keyword>
<feature type="domain" description="Hydantoinase A/oxoprolinase" evidence="2">
    <location>
        <begin position="209"/>
        <end position="385"/>
    </location>
</feature>
<dbReference type="GO" id="GO:0016787">
    <property type="term" value="F:hydrolase activity"/>
    <property type="evidence" value="ECO:0007669"/>
    <property type="project" value="InterPro"/>
</dbReference>
<dbReference type="InterPro" id="IPR008040">
    <property type="entry name" value="Hydant_A_N"/>
</dbReference>
<dbReference type="EMBL" id="CP099425">
    <property type="protein sequence ID" value="USW56539.1"/>
    <property type="molecule type" value="Genomic_DNA"/>
</dbReference>
<dbReference type="SUPFAM" id="SSF53067">
    <property type="entry name" value="Actin-like ATPase domain"/>
    <property type="match status" value="2"/>
</dbReference>
<dbReference type="Gene3D" id="3.30.420.40">
    <property type="match status" value="1"/>
</dbReference>